<gene>
    <name evidence="1" type="ORF">F4820DRAFT_454210</name>
</gene>
<protein>
    <submittedName>
        <fullName evidence="1">Uncharacterized protein</fullName>
    </submittedName>
</protein>
<name>A0ACB9YJS7_9PEZI</name>
<evidence type="ECO:0000313" key="1">
    <source>
        <dbReference type="EMBL" id="KAI4859115.1"/>
    </source>
</evidence>
<dbReference type="EMBL" id="MU393656">
    <property type="protein sequence ID" value="KAI4859115.1"/>
    <property type="molecule type" value="Genomic_DNA"/>
</dbReference>
<dbReference type="Proteomes" id="UP001497700">
    <property type="component" value="Unassembled WGS sequence"/>
</dbReference>
<keyword evidence="2" id="KW-1185">Reference proteome</keyword>
<evidence type="ECO:0000313" key="2">
    <source>
        <dbReference type="Proteomes" id="UP001497700"/>
    </source>
</evidence>
<reference evidence="1 2" key="1">
    <citation type="journal article" date="2022" name="New Phytol.">
        <title>Ecological generalism drives hyperdiversity of secondary metabolite gene clusters in xylarialean endophytes.</title>
        <authorList>
            <person name="Franco M.E.E."/>
            <person name="Wisecaver J.H."/>
            <person name="Arnold A.E."/>
            <person name="Ju Y.M."/>
            <person name="Slot J.C."/>
            <person name="Ahrendt S."/>
            <person name="Moore L.P."/>
            <person name="Eastman K.E."/>
            <person name="Scott K."/>
            <person name="Konkel Z."/>
            <person name="Mondo S.J."/>
            <person name="Kuo A."/>
            <person name="Hayes R.D."/>
            <person name="Haridas S."/>
            <person name="Andreopoulos B."/>
            <person name="Riley R."/>
            <person name="LaButti K."/>
            <person name="Pangilinan J."/>
            <person name="Lipzen A."/>
            <person name="Amirebrahimi M."/>
            <person name="Yan J."/>
            <person name="Adam C."/>
            <person name="Keymanesh K."/>
            <person name="Ng V."/>
            <person name="Louie K."/>
            <person name="Northen T."/>
            <person name="Drula E."/>
            <person name="Henrissat B."/>
            <person name="Hsieh H.M."/>
            <person name="Youens-Clark K."/>
            <person name="Lutzoni F."/>
            <person name="Miadlikowska J."/>
            <person name="Eastwood D.C."/>
            <person name="Hamelin R.C."/>
            <person name="Grigoriev I.V."/>
            <person name="U'Ren J.M."/>
        </authorList>
    </citation>
    <scope>NUCLEOTIDE SEQUENCE [LARGE SCALE GENOMIC DNA]</scope>
    <source>
        <strain evidence="1 2">CBS 119005</strain>
    </source>
</reference>
<comment type="caution">
    <text evidence="1">The sequence shown here is derived from an EMBL/GenBank/DDBJ whole genome shotgun (WGS) entry which is preliminary data.</text>
</comment>
<organism evidence="1 2">
    <name type="scientific">Hypoxylon rubiginosum</name>
    <dbReference type="NCBI Taxonomy" id="110542"/>
    <lineage>
        <taxon>Eukaryota</taxon>
        <taxon>Fungi</taxon>
        <taxon>Dikarya</taxon>
        <taxon>Ascomycota</taxon>
        <taxon>Pezizomycotina</taxon>
        <taxon>Sordariomycetes</taxon>
        <taxon>Xylariomycetidae</taxon>
        <taxon>Xylariales</taxon>
        <taxon>Hypoxylaceae</taxon>
        <taxon>Hypoxylon</taxon>
    </lineage>
</organism>
<sequence>MASSVLENLIGLWWLLDIVIWNSLLKMAVAPWKVLASYLIKKVEKRPRKTPGHDCSKHDQNRLTHELVSTNPDQDKFNRLHAYGLDDLIDFVIRRCCREDQTKMTETQKHAKAEFIREFSSDTTDFSQDQLVYLMGLLDTIFFAGSLTQRRGGLVEFEMLRYDPWAWHQVEWRLQKPNLLAYSDFPSPLSKKTLIAMGRVSGGRHFTRMQMMTILSHEMIHCFIALYWDWCPGEGRVYVSDTVNSHGEAFVAMCSEINSTIDEWHPDLIDIRDHQKDSGYYTESDPLAYG</sequence>
<proteinExistence type="predicted"/>
<accession>A0ACB9YJS7</accession>